<dbReference type="RefSeq" id="WP_187466675.1">
    <property type="nucleotide sequence ID" value="NZ_JACSIT010000100.1"/>
</dbReference>
<keyword evidence="1" id="KW-1133">Transmembrane helix</keyword>
<feature type="transmembrane region" description="Helical" evidence="1">
    <location>
        <begin position="96"/>
        <end position="116"/>
    </location>
</feature>
<feature type="transmembrane region" description="Helical" evidence="1">
    <location>
        <begin position="158"/>
        <end position="179"/>
    </location>
</feature>
<keyword evidence="1" id="KW-0812">Transmembrane</keyword>
<feature type="transmembrane region" description="Helical" evidence="1">
    <location>
        <begin position="35"/>
        <end position="52"/>
    </location>
</feature>
<dbReference type="AlphaFoldDB" id="A0A923PMW3"/>
<keyword evidence="3" id="KW-1185">Reference proteome</keyword>
<feature type="transmembrane region" description="Helical" evidence="1">
    <location>
        <begin position="128"/>
        <end position="146"/>
    </location>
</feature>
<evidence type="ECO:0000256" key="1">
    <source>
        <dbReference type="SAM" id="Phobius"/>
    </source>
</evidence>
<evidence type="ECO:0000313" key="2">
    <source>
        <dbReference type="EMBL" id="MBC6994606.1"/>
    </source>
</evidence>
<dbReference type="EMBL" id="JACSIT010000100">
    <property type="protein sequence ID" value="MBC6994606.1"/>
    <property type="molecule type" value="Genomic_DNA"/>
</dbReference>
<feature type="transmembrane region" description="Helical" evidence="1">
    <location>
        <begin position="191"/>
        <end position="216"/>
    </location>
</feature>
<keyword evidence="1" id="KW-0472">Membrane</keyword>
<feature type="transmembrane region" description="Helical" evidence="1">
    <location>
        <begin position="72"/>
        <end position="89"/>
    </location>
</feature>
<organism evidence="2 3">
    <name type="scientific">Neolewinella lacunae</name>
    <dbReference type="NCBI Taxonomy" id="1517758"/>
    <lineage>
        <taxon>Bacteria</taxon>
        <taxon>Pseudomonadati</taxon>
        <taxon>Bacteroidota</taxon>
        <taxon>Saprospiria</taxon>
        <taxon>Saprospirales</taxon>
        <taxon>Lewinellaceae</taxon>
        <taxon>Neolewinella</taxon>
    </lineage>
</organism>
<evidence type="ECO:0000313" key="3">
    <source>
        <dbReference type="Proteomes" id="UP000650081"/>
    </source>
</evidence>
<proteinExistence type="predicted"/>
<feature type="transmembrane region" description="Helical" evidence="1">
    <location>
        <begin position="6"/>
        <end position="28"/>
    </location>
</feature>
<sequence length="232" mass="26119">MEEQVLHAFTSASAFSSGFTFIYALLTVRAHWRELWPLSALVLVSVLTEYLANPQVHRELFGTSTNLPALHVYTALQTILLLLVFRGHLSAMINPWAPVVLMVLFGVFAAVNAAYIDGLYNFNPHARALQSIILLLVAISYLFRLLRDRALRRLTEESLFWVSAALILYFSGNFLIFMASEPLLNAPGLLIGLYSIHSILNILANLLYTLAFCAAFRRYWFRSLENGGKLAH</sequence>
<protein>
    <submittedName>
        <fullName evidence="2">Uncharacterized protein</fullName>
    </submittedName>
</protein>
<name>A0A923PMW3_9BACT</name>
<gene>
    <name evidence="2" type="ORF">H9S92_10560</name>
</gene>
<reference evidence="2" key="1">
    <citation type="submission" date="2020-08" db="EMBL/GenBank/DDBJ databases">
        <title>Lewinella bacteria from marine environments.</title>
        <authorList>
            <person name="Zhong Y."/>
        </authorList>
    </citation>
    <scope>NUCLEOTIDE SEQUENCE</scope>
    <source>
        <strain evidence="2">KCTC 42187</strain>
    </source>
</reference>
<accession>A0A923PMW3</accession>
<comment type="caution">
    <text evidence="2">The sequence shown here is derived from an EMBL/GenBank/DDBJ whole genome shotgun (WGS) entry which is preliminary data.</text>
</comment>
<dbReference type="Proteomes" id="UP000650081">
    <property type="component" value="Unassembled WGS sequence"/>
</dbReference>